<dbReference type="InterPro" id="IPR042099">
    <property type="entry name" value="ANL_N_sf"/>
</dbReference>
<dbReference type="GO" id="GO:0044539">
    <property type="term" value="P:long-chain fatty acid import into cell"/>
    <property type="evidence" value="ECO:0007669"/>
    <property type="project" value="TreeGrafter"/>
</dbReference>
<keyword evidence="8" id="KW-0551">Lipid droplet</keyword>
<evidence type="ECO:0000256" key="4">
    <source>
        <dbReference type="ARBA" id="ARBA00006432"/>
    </source>
</evidence>
<dbReference type="Pfam" id="PF00501">
    <property type="entry name" value="AMP-binding"/>
    <property type="match status" value="1"/>
</dbReference>
<dbReference type="InterPro" id="IPR000873">
    <property type="entry name" value="AMP-dep_synth/lig_dom"/>
</dbReference>
<dbReference type="Gene3D" id="3.40.50.12780">
    <property type="entry name" value="N-terminal domain of ligase-like"/>
    <property type="match status" value="1"/>
</dbReference>
<dbReference type="InterPro" id="IPR025110">
    <property type="entry name" value="AMP-bd_C"/>
</dbReference>
<evidence type="ECO:0000256" key="2">
    <source>
        <dbReference type="ARBA" id="ARBA00004585"/>
    </source>
</evidence>
<evidence type="ECO:0000256" key="11">
    <source>
        <dbReference type="ARBA" id="ARBA00022840"/>
    </source>
</evidence>
<evidence type="ECO:0000256" key="3">
    <source>
        <dbReference type="ARBA" id="ARBA00004651"/>
    </source>
</evidence>
<keyword evidence="12" id="KW-1133">Transmembrane helix</keyword>
<evidence type="ECO:0000259" key="20">
    <source>
        <dbReference type="Pfam" id="PF00501"/>
    </source>
</evidence>
<evidence type="ECO:0000256" key="14">
    <source>
        <dbReference type="ARBA" id="ARBA00023136"/>
    </source>
</evidence>
<protein>
    <recommendedName>
        <fullName evidence="18">Very long-chain fatty acid transport protein</fullName>
    </recommendedName>
    <alternativeName>
        <fullName evidence="19">Very-long-chain acyl-CoA synthetase</fullName>
    </alternativeName>
</protein>
<dbReference type="EMBL" id="CAOQHR010000006">
    <property type="protein sequence ID" value="CAI6335643.1"/>
    <property type="molecule type" value="Genomic_DNA"/>
</dbReference>
<dbReference type="OrthoDB" id="10253869at2759"/>
<sequence length="678" mass="75028">MQALPYALPTAAACLAYLNARHGFTYDWPMLQSLIRQRISLRLHERRDDINVFYVLEQHAKSADRHRPCIIYQGETWSYAEAYEITLRYGTWLKSKGVKKDEVVAMDFINSAVFIWVWLGLWSIGAKPAFVNYNLEGKPLVHTIRTSTAKLVLVGEDFKQKYAAEKLAEHGLEASGPPVAGLQAEDRASYAFERDDSEIKASLQKNATASATPEASIDSHQHRIEIVFFDKRLENHILTLKPERQPDSERGGQKMDDMAMLIYTSGTTGLPKPAIVSWGKANGAPRFAHRYLPVNKTDTMYTAMPLYHASASVLGFATMLRAGGATSIGRTFSHKTFWPEVRSSKATVIQYVGETCRYLLTAPPSPLDKDHHVQKIFGNGLRPDVWQAFQTRFAIPEVCEFYSATEAPAGLFNRDANGFSAGAFGRNGTIGSFLLGLSMFLAAVDPSTNADPIRDPTTGLCVPAGPSQPGELFFKVDADNIKLKFQGYFGNAKATSSKIIRDVKKKGDAYFRSGDLVRRDADGRWWFVDRMGDTFRWKSENASTAQIADALGKHPRVAEACVYGVEVPHHDGRAGCAAIILVDKSLAPDPTLLADIRHLVDKELPAFARPVWLRFTTALELTGTNKHQKVGLQKEGIDVESVERKGDTMFWAGAGGKGAYEKFGVKELEGIVGGRVKL</sequence>
<dbReference type="GO" id="GO:0005324">
    <property type="term" value="F:long-chain fatty acid transmembrane transporter activity"/>
    <property type="evidence" value="ECO:0007669"/>
    <property type="project" value="TreeGrafter"/>
</dbReference>
<dbReference type="PANTHER" id="PTHR43107:SF15">
    <property type="entry name" value="FATTY ACID TRANSPORT PROTEIN 3, ISOFORM A"/>
    <property type="match status" value="1"/>
</dbReference>
<proteinExistence type="inferred from homology"/>
<evidence type="ECO:0000313" key="23">
    <source>
        <dbReference type="Proteomes" id="UP001152607"/>
    </source>
</evidence>
<keyword evidence="14" id="KW-0472">Membrane</keyword>
<accession>A0A9W4XL62</accession>
<gene>
    <name evidence="22" type="ORF">PDIGIT_LOCUS8728</name>
</gene>
<evidence type="ECO:0000256" key="1">
    <source>
        <dbReference type="ARBA" id="ARBA00004502"/>
    </source>
</evidence>
<dbReference type="InterPro" id="IPR020845">
    <property type="entry name" value="AMP-binding_CS"/>
</dbReference>
<keyword evidence="10" id="KW-0547">Nucleotide-binding</keyword>
<dbReference type="GO" id="GO:0005778">
    <property type="term" value="C:peroxisomal membrane"/>
    <property type="evidence" value="ECO:0007669"/>
    <property type="project" value="UniProtKB-SubCell"/>
</dbReference>
<evidence type="ECO:0000256" key="16">
    <source>
        <dbReference type="ARBA" id="ARBA00051585"/>
    </source>
</evidence>
<dbReference type="GO" id="GO:0005524">
    <property type="term" value="F:ATP binding"/>
    <property type="evidence" value="ECO:0007669"/>
    <property type="project" value="UniProtKB-KW"/>
</dbReference>
<reference evidence="22" key="1">
    <citation type="submission" date="2023-01" db="EMBL/GenBank/DDBJ databases">
        <authorList>
            <person name="Van Ghelder C."/>
            <person name="Rancurel C."/>
        </authorList>
    </citation>
    <scope>NUCLEOTIDE SEQUENCE</scope>
    <source>
        <strain evidence="22">CNCM I-4278</strain>
    </source>
</reference>
<dbReference type="FunFam" id="3.40.50.12780:FF:000019">
    <property type="entry name" value="Long-chain fatty acid transporter"/>
    <property type="match status" value="1"/>
</dbReference>
<comment type="caution">
    <text evidence="22">The sequence shown here is derived from an EMBL/GenBank/DDBJ whole genome shotgun (WGS) entry which is preliminary data.</text>
</comment>
<evidence type="ECO:0000259" key="21">
    <source>
        <dbReference type="Pfam" id="PF13193"/>
    </source>
</evidence>
<dbReference type="Gene3D" id="3.30.300.30">
    <property type="match status" value="1"/>
</dbReference>
<evidence type="ECO:0000256" key="13">
    <source>
        <dbReference type="ARBA" id="ARBA00023055"/>
    </source>
</evidence>
<dbReference type="Proteomes" id="UP001152607">
    <property type="component" value="Unassembled WGS sequence"/>
</dbReference>
<keyword evidence="15" id="KW-0576">Peroxisome</keyword>
<evidence type="ECO:0000256" key="7">
    <source>
        <dbReference type="ARBA" id="ARBA00022598"/>
    </source>
</evidence>
<keyword evidence="9" id="KW-0812">Transmembrane</keyword>
<evidence type="ECO:0000256" key="9">
    <source>
        <dbReference type="ARBA" id="ARBA00022692"/>
    </source>
</evidence>
<evidence type="ECO:0000256" key="6">
    <source>
        <dbReference type="ARBA" id="ARBA00022475"/>
    </source>
</evidence>
<evidence type="ECO:0000313" key="22">
    <source>
        <dbReference type="EMBL" id="CAI6335643.1"/>
    </source>
</evidence>
<comment type="similarity">
    <text evidence="4">Belongs to the ATP-dependent AMP-binding enzyme family.</text>
</comment>
<evidence type="ECO:0000256" key="18">
    <source>
        <dbReference type="ARBA" id="ARBA00068795"/>
    </source>
</evidence>
<evidence type="ECO:0000256" key="17">
    <source>
        <dbReference type="ARBA" id="ARBA00060276"/>
    </source>
</evidence>
<dbReference type="Pfam" id="PF13193">
    <property type="entry name" value="AMP-binding_C"/>
    <property type="match status" value="1"/>
</dbReference>
<dbReference type="PROSITE" id="PS00455">
    <property type="entry name" value="AMP_BINDING"/>
    <property type="match status" value="1"/>
</dbReference>
<keyword evidence="5" id="KW-0813">Transport</keyword>
<evidence type="ECO:0000256" key="12">
    <source>
        <dbReference type="ARBA" id="ARBA00022989"/>
    </source>
</evidence>
<dbReference type="GO" id="GO:0009898">
    <property type="term" value="C:cytoplasmic side of plasma membrane"/>
    <property type="evidence" value="ECO:0007669"/>
    <property type="project" value="TreeGrafter"/>
</dbReference>
<evidence type="ECO:0000256" key="19">
    <source>
        <dbReference type="ARBA" id="ARBA00078285"/>
    </source>
</evidence>
<dbReference type="GO" id="GO:0004467">
    <property type="term" value="F:long-chain fatty acid-CoA ligase activity"/>
    <property type="evidence" value="ECO:0007669"/>
    <property type="project" value="TreeGrafter"/>
</dbReference>
<feature type="domain" description="AMP-binding enzyme C-terminal" evidence="21">
    <location>
        <begin position="547"/>
        <end position="626"/>
    </location>
</feature>
<feature type="domain" description="AMP-dependent synthetase/ligase" evidence="20">
    <location>
        <begin position="58"/>
        <end position="474"/>
    </location>
</feature>
<name>A0A9W4XL62_9PLEO</name>
<organism evidence="22 23">
    <name type="scientific">Periconia digitata</name>
    <dbReference type="NCBI Taxonomy" id="1303443"/>
    <lineage>
        <taxon>Eukaryota</taxon>
        <taxon>Fungi</taxon>
        <taxon>Dikarya</taxon>
        <taxon>Ascomycota</taxon>
        <taxon>Pezizomycotina</taxon>
        <taxon>Dothideomycetes</taxon>
        <taxon>Pleosporomycetidae</taxon>
        <taxon>Pleosporales</taxon>
        <taxon>Massarineae</taxon>
        <taxon>Periconiaceae</taxon>
        <taxon>Periconia</taxon>
    </lineage>
</organism>
<dbReference type="PANTHER" id="PTHR43107">
    <property type="entry name" value="LONG-CHAIN FATTY ACID TRANSPORT PROTEIN"/>
    <property type="match status" value="1"/>
</dbReference>
<keyword evidence="7" id="KW-0436">Ligase</keyword>
<dbReference type="SUPFAM" id="SSF56801">
    <property type="entry name" value="Acetyl-CoA synthetase-like"/>
    <property type="match status" value="1"/>
</dbReference>
<dbReference type="InterPro" id="IPR045851">
    <property type="entry name" value="AMP-bd_C_sf"/>
</dbReference>
<comment type="subcellular location">
    <subcellularLocation>
        <location evidence="3">Cell membrane</location>
        <topology evidence="3">Multi-pass membrane protein</topology>
    </subcellularLocation>
    <subcellularLocation>
        <location evidence="1">Lipid droplet</location>
    </subcellularLocation>
    <subcellularLocation>
        <location evidence="2">Peroxisome membrane</location>
        <topology evidence="2">Multi-pass membrane protein</topology>
    </subcellularLocation>
</comment>
<keyword evidence="11" id="KW-0067">ATP-binding</keyword>
<evidence type="ECO:0000256" key="10">
    <source>
        <dbReference type="ARBA" id="ARBA00022741"/>
    </source>
</evidence>
<comment type="function">
    <text evidence="17">Acyl-CoA synthetase required for both the import of long chain fatty acids (LCFAs) (C14-C18) and the activation very long chain fatty acids (VLCFAs) (C20-C26) by esterification of the fatty acids into metabolically active CoA-thioesters for subsequent degradation or incorporation into phospholipids. The transport and fatty acyl-CoA synthetase activities are genetically separable and are thus independent activities. Esterifies VLCFAs in the peroxisome matrix. The VLCFAs are actively transported into peroxisomes by a PXA1-PXA2 heterodimeric transporter in the peroxisomal membrane.</text>
</comment>
<evidence type="ECO:0000256" key="8">
    <source>
        <dbReference type="ARBA" id="ARBA00022677"/>
    </source>
</evidence>
<keyword evidence="23" id="KW-1185">Reference proteome</keyword>
<comment type="catalytic activity">
    <reaction evidence="16">
        <text>a very long-chain fatty acid + ATP + CoA = a very long-chain fatty acyl-CoA + AMP + diphosphate</text>
        <dbReference type="Rhea" id="RHEA:54536"/>
        <dbReference type="ChEBI" id="CHEBI:30616"/>
        <dbReference type="ChEBI" id="CHEBI:33019"/>
        <dbReference type="ChEBI" id="CHEBI:57287"/>
        <dbReference type="ChEBI" id="CHEBI:58950"/>
        <dbReference type="ChEBI" id="CHEBI:138261"/>
        <dbReference type="ChEBI" id="CHEBI:456215"/>
    </reaction>
</comment>
<keyword evidence="13" id="KW-0445">Lipid transport</keyword>
<dbReference type="AlphaFoldDB" id="A0A9W4XL62"/>
<dbReference type="GO" id="GO:0005811">
    <property type="term" value="C:lipid droplet"/>
    <property type="evidence" value="ECO:0007669"/>
    <property type="project" value="UniProtKB-SubCell"/>
</dbReference>
<evidence type="ECO:0000256" key="5">
    <source>
        <dbReference type="ARBA" id="ARBA00022448"/>
    </source>
</evidence>
<evidence type="ECO:0000256" key="15">
    <source>
        <dbReference type="ARBA" id="ARBA00023140"/>
    </source>
</evidence>
<keyword evidence="6" id="KW-1003">Cell membrane</keyword>